<dbReference type="PROSITE" id="PS51354">
    <property type="entry name" value="GLUTAREDOXIN_2"/>
    <property type="match status" value="1"/>
</dbReference>
<evidence type="ECO:0000259" key="1">
    <source>
        <dbReference type="PROSITE" id="PS50404"/>
    </source>
</evidence>
<dbReference type="STRING" id="187493.CN03_14355"/>
<dbReference type="GeneID" id="79175708"/>
<name>M5DMQ1_9GAMM</name>
<dbReference type="PANTHER" id="PTHR43968">
    <property type="match status" value="1"/>
</dbReference>
<evidence type="ECO:0000313" key="3">
    <source>
        <dbReference type="Proteomes" id="UP000011866"/>
    </source>
</evidence>
<feature type="domain" description="GST N-terminal" evidence="1">
    <location>
        <begin position="1"/>
        <end position="79"/>
    </location>
</feature>
<reference evidence="2 3" key="1">
    <citation type="journal article" date="2013" name="Genome Announc.">
        <title>Genome Sequence of Thalassolituus oleivorans MIL-1 (DSM 14913T).</title>
        <authorList>
            <person name="Golyshin P.N."/>
            <person name="Werner J."/>
            <person name="Chernikova T.N."/>
            <person name="Tran H."/>
            <person name="Ferrer M."/>
            <person name="Yakimov M.M."/>
            <person name="Teeling H."/>
            <person name="Golyshina O.V."/>
        </authorList>
    </citation>
    <scope>NUCLEOTIDE SEQUENCE [LARGE SCALE GENOMIC DNA]</scope>
    <source>
        <strain evidence="2 3">MIL-1</strain>
    </source>
</reference>
<dbReference type="Gene3D" id="1.20.1050.10">
    <property type="match status" value="1"/>
</dbReference>
<dbReference type="GO" id="GO:0016740">
    <property type="term" value="F:transferase activity"/>
    <property type="evidence" value="ECO:0007669"/>
    <property type="project" value="UniProtKB-KW"/>
</dbReference>
<dbReference type="RefSeq" id="WP_015485922.1">
    <property type="nucleotide sequence ID" value="NC_020888.1"/>
</dbReference>
<dbReference type="eggNOG" id="COG0625">
    <property type="taxonomic scope" value="Bacteria"/>
</dbReference>
<dbReference type="Proteomes" id="UP000011866">
    <property type="component" value="Chromosome"/>
</dbReference>
<keyword evidence="3" id="KW-1185">Reference proteome</keyword>
<organism evidence="2 3">
    <name type="scientific">Thalassolituus oleivorans MIL-1</name>
    <dbReference type="NCBI Taxonomy" id="1298593"/>
    <lineage>
        <taxon>Bacteria</taxon>
        <taxon>Pseudomonadati</taxon>
        <taxon>Pseudomonadota</taxon>
        <taxon>Gammaproteobacteria</taxon>
        <taxon>Oceanospirillales</taxon>
        <taxon>Oceanospirillaceae</taxon>
        <taxon>Thalassolituus</taxon>
    </lineage>
</organism>
<dbReference type="SUPFAM" id="SSF52833">
    <property type="entry name" value="Thioredoxin-like"/>
    <property type="match status" value="1"/>
</dbReference>
<dbReference type="InterPro" id="IPR004046">
    <property type="entry name" value="GST_C"/>
</dbReference>
<dbReference type="KEGG" id="tol:TOL_0747"/>
<dbReference type="GO" id="GO:0005737">
    <property type="term" value="C:cytoplasm"/>
    <property type="evidence" value="ECO:0007669"/>
    <property type="project" value="TreeGrafter"/>
</dbReference>
<dbReference type="PROSITE" id="PS50404">
    <property type="entry name" value="GST_NTER"/>
    <property type="match status" value="1"/>
</dbReference>
<sequence length="244" mass="28313">MSIVLYQFPISHYCEKVRWALAYKSISYQKINLLPGGHIRTVKGIASESSVPVIREDDTIVQGSSQILDYLDERFPNRSLMPEEPSLAAEVRDWEERLDRIAAPAVRCFCYHHLLQQPSLVVPMLAARQPFYMQWGMRLGFKKVERVMRQWMQINAETALKARHDMEDILAELWRTYSRSRFLVGDKFTRADLTACAIFAPLFQPSQYGISWPDVEQMPVAITAWVATQKDVLQSLALRYEQNR</sequence>
<dbReference type="Gene3D" id="3.40.30.10">
    <property type="entry name" value="Glutaredoxin"/>
    <property type="match status" value="1"/>
</dbReference>
<dbReference type="InterPro" id="IPR036249">
    <property type="entry name" value="Thioredoxin-like_sf"/>
</dbReference>
<dbReference type="AlphaFoldDB" id="M5DMQ1"/>
<protein>
    <submittedName>
        <fullName evidence="2">Glutathione S-transferase</fullName>
    </submittedName>
</protein>
<dbReference type="EMBL" id="HF680312">
    <property type="protein sequence ID" value="CCU71185.1"/>
    <property type="molecule type" value="Genomic_DNA"/>
</dbReference>
<dbReference type="PANTHER" id="PTHR43968:SF6">
    <property type="entry name" value="GLUTATHIONE S-TRANSFERASE OMEGA"/>
    <property type="match status" value="1"/>
</dbReference>
<proteinExistence type="predicted"/>
<dbReference type="InterPro" id="IPR050983">
    <property type="entry name" value="GST_Omega/HSP26"/>
</dbReference>
<dbReference type="Pfam" id="PF00043">
    <property type="entry name" value="GST_C"/>
    <property type="match status" value="1"/>
</dbReference>
<dbReference type="HOGENOM" id="CLU_011226_0_3_6"/>
<dbReference type="SUPFAM" id="SSF47616">
    <property type="entry name" value="GST C-terminal domain-like"/>
    <property type="match status" value="1"/>
</dbReference>
<dbReference type="Pfam" id="PF13417">
    <property type="entry name" value="GST_N_3"/>
    <property type="match status" value="1"/>
</dbReference>
<dbReference type="InterPro" id="IPR036282">
    <property type="entry name" value="Glutathione-S-Trfase_C_sf"/>
</dbReference>
<evidence type="ECO:0000313" key="2">
    <source>
        <dbReference type="EMBL" id="CCU71185.1"/>
    </source>
</evidence>
<dbReference type="InterPro" id="IPR004045">
    <property type="entry name" value="Glutathione_S-Trfase_N"/>
</dbReference>
<gene>
    <name evidence="2" type="ORF">TOL_0747</name>
</gene>
<accession>M5DMQ1</accession>
<keyword evidence="2" id="KW-0808">Transferase</keyword>
<dbReference type="CDD" id="cd00570">
    <property type="entry name" value="GST_N_family"/>
    <property type="match status" value="1"/>
</dbReference>